<evidence type="ECO:0000256" key="1">
    <source>
        <dbReference type="SAM" id="MobiDB-lite"/>
    </source>
</evidence>
<feature type="compositionally biased region" description="Low complexity" evidence="1">
    <location>
        <begin position="22"/>
        <end position="34"/>
    </location>
</feature>
<feature type="region of interest" description="Disordered" evidence="1">
    <location>
        <begin position="1"/>
        <end position="44"/>
    </location>
</feature>
<keyword evidence="3" id="KW-1185">Reference proteome</keyword>
<accession>A0ABW1LQJ2</accession>
<name>A0ABW1LQJ2_9ACTN</name>
<evidence type="ECO:0000313" key="2">
    <source>
        <dbReference type="EMBL" id="MFC6045994.1"/>
    </source>
</evidence>
<reference evidence="3" key="1">
    <citation type="journal article" date="2019" name="Int. J. Syst. Evol. Microbiol.">
        <title>The Global Catalogue of Microorganisms (GCM) 10K type strain sequencing project: providing services to taxonomists for standard genome sequencing and annotation.</title>
        <authorList>
            <consortium name="The Broad Institute Genomics Platform"/>
            <consortium name="The Broad Institute Genome Sequencing Center for Infectious Disease"/>
            <person name="Wu L."/>
            <person name="Ma J."/>
        </authorList>
    </citation>
    <scope>NUCLEOTIDE SEQUENCE [LARGE SCALE GENOMIC DNA]</scope>
    <source>
        <strain evidence="3">CCUG 54522</strain>
    </source>
</reference>
<dbReference type="RefSeq" id="WP_379160200.1">
    <property type="nucleotide sequence ID" value="NZ_JBHSRJ010000009.1"/>
</dbReference>
<evidence type="ECO:0000313" key="3">
    <source>
        <dbReference type="Proteomes" id="UP001596135"/>
    </source>
</evidence>
<organism evidence="2 3">
    <name type="scientific">Nocardioides hankookensis</name>
    <dbReference type="NCBI Taxonomy" id="443157"/>
    <lineage>
        <taxon>Bacteria</taxon>
        <taxon>Bacillati</taxon>
        <taxon>Actinomycetota</taxon>
        <taxon>Actinomycetes</taxon>
        <taxon>Propionibacteriales</taxon>
        <taxon>Nocardioidaceae</taxon>
        <taxon>Nocardioides</taxon>
    </lineage>
</organism>
<dbReference type="Proteomes" id="UP001596135">
    <property type="component" value="Unassembled WGS sequence"/>
</dbReference>
<sequence>MSSELGRVAPGPMVRPVPVDPAGLRGPTRGAARGRAWRRTSPGLYVPSSTPDCVEQRIIEAAGRAGDRGAVTGWAALRLHEDGFCDGLAGDGETLRPVPVVEGRGRVRAHPSIRVSREVLPDDEVVVVHGIRCTTPARALYDEVRAHALRWAVVHADQAFAPGVVDRGAWAAYLGSRPWHVRIRHARLVHDLSVTTSRSPGETLLRLIWVLDGGWPAPLCNVLVTDEHGTVIGMPDLLDVDLGVVAEYEGAVHRSRDQHTRDLAREHAFREVGLEYAAFTGPDVGDPRRVVERLAAARQRAGRAERRWGFVR</sequence>
<proteinExistence type="predicted"/>
<comment type="caution">
    <text evidence="2">The sequence shown here is derived from an EMBL/GenBank/DDBJ whole genome shotgun (WGS) entry which is preliminary data.</text>
</comment>
<gene>
    <name evidence="2" type="ORF">ACFPYL_23120</name>
</gene>
<dbReference type="EMBL" id="JBHSRJ010000009">
    <property type="protein sequence ID" value="MFC6045994.1"/>
    <property type="molecule type" value="Genomic_DNA"/>
</dbReference>
<evidence type="ECO:0008006" key="4">
    <source>
        <dbReference type="Google" id="ProtNLM"/>
    </source>
</evidence>
<protein>
    <recommendedName>
        <fullName evidence="4">DUF559 domain-containing protein</fullName>
    </recommendedName>
</protein>